<feature type="transmembrane region" description="Helical" evidence="6">
    <location>
        <begin position="345"/>
        <end position="366"/>
    </location>
</feature>
<keyword evidence="5 6" id="KW-0472">Membrane</keyword>
<dbReference type="AlphaFoldDB" id="A0AAW2RV83"/>
<comment type="caution">
    <text evidence="7">The sequence shown here is derived from an EMBL/GenBank/DDBJ whole genome shotgun (WGS) entry which is preliminary data.</text>
</comment>
<feature type="transmembrane region" description="Helical" evidence="6">
    <location>
        <begin position="66"/>
        <end position="94"/>
    </location>
</feature>
<feature type="transmembrane region" description="Helical" evidence="6">
    <location>
        <begin position="206"/>
        <end position="231"/>
    </location>
</feature>
<feature type="transmembrane region" description="Helical" evidence="6">
    <location>
        <begin position="303"/>
        <end position="325"/>
    </location>
</feature>
<dbReference type="GO" id="GO:1990961">
    <property type="term" value="P:xenobiotic detoxification by transmembrane export across the plasma membrane"/>
    <property type="evidence" value="ECO:0007669"/>
    <property type="project" value="InterPro"/>
</dbReference>
<feature type="transmembrane region" description="Helical" evidence="6">
    <location>
        <begin position="378"/>
        <end position="400"/>
    </location>
</feature>
<keyword evidence="4 6" id="KW-1133">Transmembrane helix</keyword>
<dbReference type="InterPro" id="IPR045069">
    <property type="entry name" value="MATE_euk"/>
</dbReference>
<feature type="transmembrane region" description="Helical" evidence="6">
    <location>
        <begin position="152"/>
        <end position="173"/>
    </location>
</feature>
<reference evidence="7" key="1">
    <citation type="submission" date="2020-06" db="EMBL/GenBank/DDBJ databases">
        <authorList>
            <person name="Li T."/>
            <person name="Hu X."/>
            <person name="Zhang T."/>
            <person name="Song X."/>
            <person name="Zhang H."/>
            <person name="Dai N."/>
            <person name="Sheng W."/>
            <person name="Hou X."/>
            <person name="Wei L."/>
        </authorList>
    </citation>
    <scope>NUCLEOTIDE SEQUENCE</scope>
    <source>
        <strain evidence="7">KEN8</strain>
        <tissue evidence="7">Leaf</tissue>
    </source>
</reference>
<accession>A0AAW2RV83</accession>
<proteinExistence type="inferred from homology"/>
<evidence type="ECO:0000313" key="7">
    <source>
        <dbReference type="EMBL" id="KAL0383356.1"/>
    </source>
</evidence>
<evidence type="ECO:0000256" key="6">
    <source>
        <dbReference type="RuleBase" id="RU004914"/>
    </source>
</evidence>
<gene>
    <name evidence="7" type="ORF">Scaly_0622900</name>
</gene>
<keyword evidence="3 6" id="KW-0812">Transmembrane</keyword>
<reference evidence="7" key="2">
    <citation type="journal article" date="2024" name="Plant">
        <title>Genomic evolution and insights into agronomic trait innovations of Sesamum species.</title>
        <authorList>
            <person name="Miao H."/>
            <person name="Wang L."/>
            <person name="Qu L."/>
            <person name="Liu H."/>
            <person name="Sun Y."/>
            <person name="Le M."/>
            <person name="Wang Q."/>
            <person name="Wei S."/>
            <person name="Zheng Y."/>
            <person name="Lin W."/>
            <person name="Duan Y."/>
            <person name="Cao H."/>
            <person name="Xiong S."/>
            <person name="Wang X."/>
            <person name="Wei L."/>
            <person name="Li C."/>
            <person name="Ma Q."/>
            <person name="Ju M."/>
            <person name="Zhao R."/>
            <person name="Li G."/>
            <person name="Mu C."/>
            <person name="Tian Q."/>
            <person name="Mei H."/>
            <person name="Zhang T."/>
            <person name="Gao T."/>
            <person name="Zhang H."/>
        </authorList>
    </citation>
    <scope>NUCLEOTIDE SEQUENCE</scope>
    <source>
        <strain evidence="7">KEN8</strain>
    </source>
</reference>
<feature type="transmembrane region" description="Helical" evidence="6">
    <location>
        <begin position="180"/>
        <end position="200"/>
    </location>
</feature>
<dbReference type="PANTHER" id="PTHR11206">
    <property type="entry name" value="MULTIDRUG RESISTANCE PROTEIN"/>
    <property type="match status" value="1"/>
</dbReference>
<evidence type="ECO:0000256" key="4">
    <source>
        <dbReference type="ARBA" id="ARBA00022989"/>
    </source>
</evidence>
<sequence length="533" mass="58625">MEGDGTEKLLRAAEDEIEEQNFKRRIWVENKKMWVVAGPAMFTRFSTFGINVISQAFIGHIGSTELAAYALVLTLLTRFANGLLLGVASGLETLCGQAYGAKQYDMLGIYLQRSWIVLTVFTTLLLPVYIFAAPILKALGQDEDIAEMAGKIALWFLPVIYSYILSFSCQMYLQAQSKNMIITYLAVFSLSIHIFLSWLLTIKCNLGLAGTMISAILAYWIPNMGQLIFIVTGGCRETWKGLTTLAFKDLWPVVKLSISSGAMLCLELWYNAILILLTGNLKNAEVEVSALSICLNISGWEMMIGLGFMAAASLEVWYTAILILLTGNLKNAEVEVSALSICLNISSWELMLSLGFMAAASVRVANELGKGDSKAAKFSILNIVLTSFALGFLLFVFFLFSRERLAYIFTEDRDVAAEVGHLSPLLSFSILLNSIQPVLSGVAVGAGWQSVVVYVILICYFLIGIPIGVLLGYVIKLQVEGVWIGMLIGILIQTISLIIITHKTDWDKQVSIAQKRVTRWFVEVEPNGTSGAA</sequence>
<evidence type="ECO:0000256" key="3">
    <source>
        <dbReference type="ARBA" id="ARBA00022692"/>
    </source>
</evidence>
<dbReference type="CDD" id="cd13132">
    <property type="entry name" value="MATE_eukaryotic"/>
    <property type="match status" value="1"/>
</dbReference>
<comment type="subcellular location">
    <subcellularLocation>
        <location evidence="1">Membrane</location>
        <topology evidence="1">Multi-pass membrane protein</topology>
    </subcellularLocation>
</comment>
<dbReference type="GO" id="GO:0016020">
    <property type="term" value="C:membrane"/>
    <property type="evidence" value="ECO:0007669"/>
    <property type="project" value="UniProtKB-SubCell"/>
</dbReference>
<evidence type="ECO:0000256" key="5">
    <source>
        <dbReference type="ARBA" id="ARBA00023136"/>
    </source>
</evidence>
<comment type="similarity">
    <text evidence="2 6">Belongs to the multi antimicrobial extrusion (MATE) (TC 2.A.66.1) family.</text>
</comment>
<feature type="transmembrane region" description="Helical" evidence="6">
    <location>
        <begin position="451"/>
        <end position="475"/>
    </location>
</feature>
<dbReference type="GO" id="GO:0015297">
    <property type="term" value="F:antiporter activity"/>
    <property type="evidence" value="ECO:0007669"/>
    <property type="project" value="InterPro"/>
</dbReference>
<evidence type="ECO:0000256" key="1">
    <source>
        <dbReference type="ARBA" id="ARBA00004141"/>
    </source>
</evidence>
<feature type="transmembrane region" description="Helical" evidence="6">
    <location>
        <begin position="481"/>
        <end position="500"/>
    </location>
</feature>
<dbReference type="GO" id="GO:0042910">
    <property type="term" value="F:xenobiotic transmembrane transporter activity"/>
    <property type="evidence" value="ECO:0007669"/>
    <property type="project" value="InterPro"/>
</dbReference>
<dbReference type="InterPro" id="IPR002528">
    <property type="entry name" value="MATE_fam"/>
</dbReference>
<feature type="transmembrane region" description="Helical" evidence="6">
    <location>
        <begin position="115"/>
        <end position="132"/>
    </location>
</feature>
<organism evidence="7">
    <name type="scientific">Sesamum calycinum</name>
    <dbReference type="NCBI Taxonomy" id="2727403"/>
    <lineage>
        <taxon>Eukaryota</taxon>
        <taxon>Viridiplantae</taxon>
        <taxon>Streptophyta</taxon>
        <taxon>Embryophyta</taxon>
        <taxon>Tracheophyta</taxon>
        <taxon>Spermatophyta</taxon>
        <taxon>Magnoliopsida</taxon>
        <taxon>eudicotyledons</taxon>
        <taxon>Gunneridae</taxon>
        <taxon>Pentapetalae</taxon>
        <taxon>asterids</taxon>
        <taxon>lamiids</taxon>
        <taxon>Lamiales</taxon>
        <taxon>Pedaliaceae</taxon>
        <taxon>Sesamum</taxon>
    </lineage>
</organism>
<protein>
    <recommendedName>
        <fullName evidence="6">Protein DETOXIFICATION</fullName>
    </recommendedName>
    <alternativeName>
        <fullName evidence="6">Multidrug and toxic compound extrusion protein</fullName>
    </alternativeName>
</protein>
<name>A0AAW2RV83_9LAMI</name>
<dbReference type="EMBL" id="JACGWM010000003">
    <property type="protein sequence ID" value="KAL0383356.1"/>
    <property type="molecule type" value="Genomic_DNA"/>
</dbReference>
<feature type="transmembrane region" description="Helical" evidence="6">
    <location>
        <begin position="33"/>
        <end position="54"/>
    </location>
</feature>
<evidence type="ECO:0000256" key="2">
    <source>
        <dbReference type="ARBA" id="ARBA00010199"/>
    </source>
</evidence>
<dbReference type="Pfam" id="PF01554">
    <property type="entry name" value="MatE"/>
    <property type="match status" value="2"/>
</dbReference>